<organism evidence="2 3">
    <name type="scientific">Tupaia chinensis</name>
    <name type="common">Chinese tree shrew</name>
    <name type="synonym">Tupaia belangeri chinensis</name>
    <dbReference type="NCBI Taxonomy" id="246437"/>
    <lineage>
        <taxon>Eukaryota</taxon>
        <taxon>Metazoa</taxon>
        <taxon>Chordata</taxon>
        <taxon>Craniata</taxon>
        <taxon>Vertebrata</taxon>
        <taxon>Euteleostomi</taxon>
        <taxon>Mammalia</taxon>
        <taxon>Eutheria</taxon>
        <taxon>Euarchontoglires</taxon>
        <taxon>Scandentia</taxon>
        <taxon>Tupaiidae</taxon>
        <taxon>Tupaia</taxon>
    </lineage>
</organism>
<dbReference type="Pfam" id="PF16769">
    <property type="entry name" value="MCM3AP_GANP"/>
    <property type="match status" value="2"/>
</dbReference>
<dbReference type="EMBL" id="KB320587">
    <property type="protein sequence ID" value="ELW67982.1"/>
    <property type="molecule type" value="Genomic_DNA"/>
</dbReference>
<keyword evidence="3" id="KW-1185">Reference proteome</keyword>
<evidence type="ECO:0000313" key="2">
    <source>
        <dbReference type="EMBL" id="ELW67982.1"/>
    </source>
</evidence>
<evidence type="ECO:0000313" key="3">
    <source>
        <dbReference type="Proteomes" id="UP000011518"/>
    </source>
</evidence>
<name>L9L3N8_TUPCH</name>
<dbReference type="InParanoid" id="L9L3N8"/>
<evidence type="ECO:0000259" key="1">
    <source>
        <dbReference type="Pfam" id="PF16769"/>
    </source>
</evidence>
<proteinExistence type="predicted"/>
<sequence length="271" mass="30789">MWAFPAAPCCAAANDQLRALVPSAEWPITEQNLVRGLLDLDHAGKIGISCTRLWQLRNRTAQQMKLQHFRQQLLSNVAWAPLDLPSLVAQHFPGKPEHAFWKLVLVLPSGERQSPEGSGDFLANWLQVKFMGDGSVEDTYINAEDDTMEKRMKDDLRLQDLVLEKLISEFTIIKIPDSVTDLCCQTLTQYTEDGVNHEFWRRFSHDQREWLLGGQASQQPDTIIELFDSVLEFLASVVSSGQSCDLSWHATKFAEIGGKRLLPHLYWNTPE</sequence>
<dbReference type="Proteomes" id="UP000011518">
    <property type="component" value="Unassembled WGS sequence"/>
</dbReference>
<feature type="domain" description="Germinal-centre associated nuclear protein MCM3AP" evidence="1">
    <location>
        <begin position="3"/>
        <end position="145"/>
    </location>
</feature>
<gene>
    <name evidence="2" type="ORF">TREES_T100006376</name>
</gene>
<reference evidence="3" key="2">
    <citation type="journal article" date="2013" name="Nat. Commun.">
        <title>Genome of the Chinese tree shrew.</title>
        <authorList>
            <person name="Fan Y."/>
            <person name="Huang Z.Y."/>
            <person name="Cao C.C."/>
            <person name="Chen C.S."/>
            <person name="Chen Y.X."/>
            <person name="Fan D.D."/>
            <person name="He J."/>
            <person name="Hou H.L."/>
            <person name="Hu L."/>
            <person name="Hu X.T."/>
            <person name="Jiang X.T."/>
            <person name="Lai R."/>
            <person name="Lang Y.S."/>
            <person name="Liang B."/>
            <person name="Liao S.G."/>
            <person name="Mu D."/>
            <person name="Ma Y.Y."/>
            <person name="Niu Y.Y."/>
            <person name="Sun X.Q."/>
            <person name="Xia J.Q."/>
            <person name="Xiao J."/>
            <person name="Xiong Z.Q."/>
            <person name="Xu L."/>
            <person name="Yang L."/>
            <person name="Zhang Y."/>
            <person name="Zhao W."/>
            <person name="Zhao X.D."/>
            <person name="Zheng Y.T."/>
            <person name="Zhou J.M."/>
            <person name="Zhu Y.B."/>
            <person name="Zhang G.J."/>
            <person name="Wang J."/>
            <person name="Yao Y.G."/>
        </authorList>
    </citation>
    <scope>NUCLEOTIDE SEQUENCE [LARGE SCALE GENOMIC DNA]</scope>
</reference>
<protein>
    <submittedName>
        <fullName evidence="2">80 kDa MCM3-associated protein</fullName>
    </submittedName>
</protein>
<reference evidence="3" key="1">
    <citation type="submission" date="2012-07" db="EMBL/GenBank/DDBJ databases">
        <title>Genome of the Chinese tree shrew, a rising model animal genetically related to primates.</title>
        <authorList>
            <person name="Zhang G."/>
            <person name="Fan Y."/>
            <person name="Yao Y."/>
            <person name="Huang Z."/>
        </authorList>
    </citation>
    <scope>NUCLEOTIDE SEQUENCE [LARGE SCALE GENOMIC DNA]</scope>
</reference>
<dbReference type="AlphaFoldDB" id="L9L3N8"/>
<feature type="domain" description="Germinal-centre associated nuclear protein MCM3AP" evidence="1">
    <location>
        <begin position="180"/>
        <end position="271"/>
    </location>
</feature>
<dbReference type="InterPro" id="IPR031907">
    <property type="entry name" value="MCM3AP_GANP"/>
</dbReference>
<dbReference type="STRING" id="246437.L9L3N8"/>
<accession>L9L3N8</accession>